<name>A0A0B7BLD7_9EUPU</name>
<sequence length="49" mass="5136">MSVSGTDKIVIKKSCKSVPNMGNGENVGLSVKALPHNLIDKVNSLQVKG</sequence>
<dbReference type="AlphaFoldDB" id="A0A0B7BLD7"/>
<gene>
    <name evidence="1" type="primary">ORF199200</name>
</gene>
<reference evidence="1" key="1">
    <citation type="submission" date="2014-12" db="EMBL/GenBank/DDBJ databases">
        <title>Insight into the proteome of Arion vulgaris.</title>
        <authorList>
            <person name="Aradska J."/>
            <person name="Bulat T."/>
            <person name="Smidak R."/>
            <person name="Sarate P."/>
            <person name="Gangsoo J."/>
            <person name="Sialana F."/>
            <person name="Bilban M."/>
            <person name="Lubec G."/>
        </authorList>
    </citation>
    <scope>NUCLEOTIDE SEQUENCE</scope>
    <source>
        <tissue evidence="1">Skin</tissue>
    </source>
</reference>
<protein>
    <submittedName>
        <fullName evidence="1">Uncharacterized protein</fullName>
    </submittedName>
</protein>
<dbReference type="EMBL" id="HACG01047284">
    <property type="protein sequence ID" value="CEK94149.1"/>
    <property type="molecule type" value="Transcribed_RNA"/>
</dbReference>
<proteinExistence type="predicted"/>
<accession>A0A0B7BLD7</accession>
<evidence type="ECO:0000313" key="1">
    <source>
        <dbReference type="EMBL" id="CEK94149.1"/>
    </source>
</evidence>
<organism evidence="1">
    <name type="scientific">Arion vulgaris</name>
    <dbReference type="NCBI Taxonomy" id="1028688"/>
    <lineage>
        <taxon>Eukaryota</taxon>
        <taxon>Metazoa</taxon>
        <taxon>Spiralia</taxon>
        <taxon>Lophotrochozoa</taxon>
        <taxon>Mollusca</taxon>
        <taxon>Gastropoda</taxon>
        <taxon>Heterobranchia</taxon>
        <taxon>Euthyneura</taxon>
        <taxon>Panpulmonata</taxon>
        <taxon>Eupulmonata</taxon>
        <taxon>Stylommatophora</taxon>
        <taxon>Helicina</taxon>
        <taxon>Arionoidea</taxon>
        <taxon>Arionidae</taxon>
        <taxon>Arion</taxon>
    </lineage>
</organism>